<evidence type="ECO:0000313" key="5">
    <source>
        <dbReference type="Proteomes" id="UP000697995"/>
    </source>
</evidence>
<dbReference type="InterPro" id="IPR050832">
    <property type="entry name" value="Bact_Acetyltransf"/>
</dbReference>
<dbReference type="EMBL" id="NRSG01000234">
    <property type="protein sequence ID" value="MBK1660970.1"/>
    <property type="molecule type" value="Genomic_DNA"/>
</dbReference>
<gene>
    <name evidence="4" type="ORF">CKO45_22395</name>
</gene>
<dbReference type="SUPFAM" id="SSF55729">
    <property type="entry name" value="Acyl-CoA N-acyltransferases (Nat)"/>
    <property type="match status" value="1"/>
</dbReference>
<evidence type="ECO:0000256" key="2">
    <source>
        <dbReference type="ARBA" id="ARBA00023315"/>
    </source>
</evidence>
<dbReference type="Gene3D" id="3.40.630.30">
    <property type="match status" value="1"/>
</dbReference>
<evidence type="ECO:0000256" key="1">
    <source>
        <dbReference type="ARBA" id="ARBA00022679"/>
    </source>
</evidence>
<evidence type="ECO:0000259" key="3">
    <source>
        <dbReference type="PROSITE" id="PS51186"/>
    </source>
</evidence>
<dbReference type="InterPro" id="IPR016181">
    <property type="entry name" value="Acyl_CoA_acyltransferase"/>
</dbReference>
<organism evidence="4 5">
    <name type="scientific">Paracraurococcus ruber</name>
    <dbReference type="NCBI Taxonomy" id="77675"/>
    <lineage>
        <taxon>Bacteria</taxon>
        <taxon>Pseudomonadati</taxon>
        <taxon>Pseudomonadota</taxon>
        <taxon>Alphaproteobacteria</taxon>
        <taxon>Acetobacterales</taxon>
        <taxon>Roseomonadaceae</taxon>
        <taxon>Paracraurococcus</taxon>
    </lineage>
</organism>
<dbReference type="Pfam" id="PF00583">
    <property type="entry name" value="Acetyltransf_1"/>
    <property type="match status" value="1"/>
</dbReference>
<accession>A0ABS1D3F1</accession>
<protein>
    <recommendedName>
        <fullName evidence="3">N-acetyltransferase domain-containing protein</fullName>
    </recommendedName>
</protein>
<keyword evidence="5" id="KW-1185">Reference proteome</keyword>
<comment type="caution">
    <text evidence="4">The sequence shown here is derived from an EMBL/GenBank/DDBJ whole genome shotgun (WGS) entry which is preliminary data.</text>
</comment>
<dbReference type="PROSITE" id="PS51186">
    <property type="entry name" value="GNAT"/>
    <property type="match status" value="1"/>
</dbReference>
<dbReference type="InterPro" id="IPR000182">
    <property type="entry name" value="GNAT_dom"/>
</dbReference>
<dbReference type="CDD" id="cd04301">
    <property type="entry name" value="NAT_SF"/>
    <property type="match status" value="1"/>
</dbReference>
<proteinExistence type="predicted"/>
<dbReference type="Proteomes" id="UP000697995">
    <property type="component" value="Unassembled WGS sequence"/>
</dbReference>
<dbReference type="PANTHER" id="PTHR43877:SF2">
    <property type="entry name" value="AMINOALKYLPHOSPHONATE N-ACETYLTRANSFERASE-RELATED"/>
    <property type="match status" value="1"/>
</dbReference>
<evidence type="ECO:0000313" key="4">
    <source>
        <dbReference type="EMBL" id="MBK1660970.1"/>
    </source>
</evidence>
<dbReference type="PANTHER" id="PTHR43877">
    <property type="entry name" value="AMINOALKYLPHOSPHONATE N-ACETYLTRANSFERASE-RELATED-RELATED"/>
    <property type="match status" value="1"/>
</dbReference>
<keyword evidence="2" id="KW-0012">Acyltransferase</keyword>
<reference evidence="4 5" key="1">
    <citation type="journal article" date="2020" name="Microorganisms">
        <title>Osmotic Adaptation and Compatible Solute Biosynthesis of Phototrophic Bacteria as Revealed from Genome Analyses.</title>
        <authorList>
            <person name="Imhoff J.F."/>
            <person name="Rahn T."/>
            <person name="Kunzel S."/>
            <person name="Keller A."/>
            <person name="Neulinger S.C."/>
        </authorList>
    </citation>
    <scope>NUCLEOTIDE SEQUENCE [LARGE SCALE GENOMIC DNA]</scope>
    <source>
        <strain evidence="4 5">DSM 15382</strain>
    </source>
</reference>
<feature type="domain" description="N-acetyltransferase" evidence="3">
    <location>
        <begin position="22"/>
        <end position="171"/>
    </location>
</feature>
<sequence length="177" mass="18943">MRLPRHRRRQGRASLLDRSAVVSIRILAETPHLDAVAAWLHAQWWAADGWTLAATRDFLAAARGPRAPACFLAEEGGMPLGTATLDTDDLPARMDLAPWLASVLVAPAARGRGIATALVAHVEAAAAALGHARLYLHTPDAGRFYAARGWHGLGEEAWQGRPTLLMAKDLPVSRPGG</sequence>
<name>A0ABS1D3F1_9PROT</name>
<keyword evidence="1" id="KW-0808">Transferase</keyword>